<dbReference type="EMBL" id="CCAE010000098">
    <property type="protein sequence ID" value="CDN90581.1"/>
    <property type="molecule type" value="Genomic_DNA"/>
</dbReference>
<keyword evidence="2" id="KW-1185">Reference proteome</keyword>
<evidence type="ECO:0000313" key="2">
    <source>
        <dbReference type="Proteomes" id="UP000028878"/>
    </source>
</evidence>
<evidence type="ECO:0000313" key="1">
    <source>
        <dbReference type="EMBL" id="CDN90581.1"/>
    </source>
</evidence>
<protein>
    <submittedName>
        <fullName evidence="1">Uncharacterized protein</fullName>
    </submittedName>
</protein>
<dbReference type="RefSeq" id="WP_035624748.1">
    <property type="nucleotide sequence ID" value="NZ_CCAE010000098.1"/>
</dbReference>
<organism evidence="1 2">
    <name type="scientific">Hydrogenophaga intermedia</name>
    <dbReference type="NCBI Taxonomy" id="65786"/>
    <lineage>
        <taxon>Bacteria</taxon>
        <taxon>Pseudomonadati</taxon>
        <taxon>Pseudomonadota</taxon>
        <taxon>Betaproteobacteria</taxon>
        <taxon>Burkholderiales</taxon>
        <taxon>Comamonadaceae</taxon>
        <taxon>Hydrogenophaga</taxon>
    </lineage>
</organism>
<proteinExistence type="predicted"/>
<sequence>MNSSESVRKKSPRAPSISLDEALDRVLKVYDRERLNPAPPDVVAQGMGYKDANNGRALAAIASVRYYGLMERHADGRLGVTKDVESYKYAPSEDMRRAHLRKFVATPTLFAELLDRYSSGLPSDGNLRYELIQRDFLPSTAESMVGVLRRSFDFARVYEQGNQELVVSAAEADEFDAPARTASDAVAQTGSETLAQASQLRSSSFFRDEDAADSHDRIPVRLSGGRRAWLLIPQLFREADKQRLKAQIDLLLTEDDE</sequence>
<accession>A0A1L1Q193</accession>
<gene>
    <name evidence="1" type="ORF">BN948_05026</name>
</gene>
<dbReference type="Proteomes" id="UP000028878">
    <property type="component" value="Unassembled WGS sequence"/>
</dbReference>
<dbReference type="AlphaFoldDB" id="A0A1L1Q193"/>
<reference evidence="2" key="2">
    <citation type="submission" date="2014-11" db="EMBL/GenBank/DDBJ databases">
        <title>Draft genome sequence of Hydrogenophaga intermedia S1.</title>
        <authorList>
            <person name="Gan H.M."/>
            <person name="Chew T.H."/>
            <person name="Stolz A."/>
        </authorList>
    </citation>
    <scope>NUCLEOTIDE SEQUENCE [LARGE SCALE GENOMIC DNA]</scope>
    <source>
        <strain evidence="2">S1</strain>
    </source>
</reference>
<reference evidence="2" key="1">
    <citation type="submission" date="2014-02" db="EMBL/GenBank/DDBJ databases">
        <authorList>
            <person name="Gan H."/>
        </authorList>
    </citation>
    <scope>NUCLEOTIDE SEQUENCE [LARGE SCALE GENOMIC DNA]</scope>
    <source>
        <strain evidence="2">S1</strain>
    </source>
</reference>
<name>A0A1L1Q193_HYDIT</name>